<dbReference type="GO" id="GO:0051539">
    <property type="term" value="F:4 iron, 4 sulfur cluster binding"/>
    <property type="evidence" value="ECO:0007669"/>
    <property type="project" value="UniProtKB-KW"/>
</dbReference>
<comment type="subcellular location">
    <subcellularLocation>
        <location evidence="1 15">Nucleus</location>
    </subcellularLocation>
</comment>
<comment type="function">
    <text evidence="15">DNA polymerase II participates in chromosomal DNA replication.</text>
</comment>
<keyword evidence="5 15" id="KW-0548">Nucleotidyltransferase</keyword>
<dbReference type="GO" id="GO:0045004">
    <property type="term" value="P:DNA replication proofreading"/>
    <property type="evidence" value="ECO:0007669"/>
    <property type="project" value="TreeGrafter"/>
</dbReference>
<feature type="domain" description="DNA-directed DNA polymerase family B exonuclease" evidence="17">
    <location>
        <begin position="217"/>
        <end position="422"/>
    </location>
</feature>
<evidence type="ECO:0000256" key="12">
    <source>
        <dbReference type="ARBA" id="ARBA00023014"/>
    </source>
</evidence>
<dbReference type="GO" id="GO:0006287">
    <property type="term" value="P:base-excision repair, gap-filling"/>
    <property type="evidence" value="ECO:0007669"/>
    <property type="project" value="TreeGrafter"/>
</dbReference>
<dbReference type="Gene3D" id="3.30.342.10">
    <property type="entry name" value="DNA Polymerase, chain B, domain 1"/>
    <property type="match status" value="1"/>
</dbReference>
<keyword evidence="14 15" id="KW-0539">Nucleus</keyword>
<dbReference type="SUPFAM" id="SSF56672">
    <property type="entry name" value="DNA/RNA polymerases"/>
    <property type="match status" value="1"/>
</dbReference>
<dbReference type="GO" id="GO:0000166">
    <property type="term" value="F:nucleotide binding"/>
    <property type="evidence" value="ECO:0007669"/>
    <property type="project" value="InterPro"/>
</dbReference>
<evidence type="ECO:0000256" key="6">
    <source>
        <dbReference type="ARBA" id="ARBA00022705"/>
    </source>
</evidence>
<protein>
    <recommendedName>
        <fullName evidence="15">DNA polymerase epsilon catalytic subunit</fullName>
        <ecNumber evidence="15">2.7.7.7</ecNumber>
    </recommendedName>
</protein>
<dbReference type="CDD" id="cd05779">
    <property type="entry name" value="DNA_polB_epsilon_exo"/>
    <property type="match status" value="1"/>
</dbReference>
<dbReference type="GO" id="GO:0000278">
    <property type="term" value="P:mitotic cell cycle"/>
    <property type="evidence" value="ECO:0007669"/>
    <property type="project" value="TreeGrafter"/>
</dbReference>
<dbReference type="Proteomes" id="UP001168821">
    <property type="component" value="Unassembled WGS sequence"/>
</dbReference>
<proteinExistence type="inferred from homology"/>
<dbReference type="Pfam" id="PF00136">
    <property type="entry name" value="DNA_pol_B"/>
    <property type="match status" value="1"/>
</dbReference>
<keyword evidence="19" id="KW-1185">Reference proteome</keyword>
<keyword evidence="12 15" id="KW-0411">Iron-sulfur</keyword>
<keyword evidence="9 15" id="KW-0862">Zinc</keyword>
<evidence type="ECO:0000259" key="16">
    <source>
        <dbReference type="Pfam" id="PF00136"/>
    </source>
</evidence>
<dbReference type="GO" id="GO:0003677">
    <property type="term" value="F:DNA binding"/>
    <property type="evidence" value="ECO:0007669"/>
    <property type="project" value="UniProtKB-KW"/>
</dbReference>
<evidence type="ECO:0000256" key="14">
    <source>
        <dbReference type="ARBA" id="ARBA00023242"/>
    </source>
</evidence>
<accession>A0AA38HEC6</accession>
<sequence length="991" mass="114821">MTIYEEAERDDWGRTEAERELFFAQLNLNLNSFLCYFTIKKRQTELSLERIKNNQYLDLKFGFKTIINEERLGWLLNLHPTSIVDPETKKQKSAVDFYFVQEDGSRFKTTFVFRPYFYISCKPDTEVEVEFYLKKKFSDILVALTILEKEDLDMSNHLIGIKRKYLKLEFLNVKDLLKVRKVLHPLVLQNQENLNLKNLYDLNKENSSSDVLAYVLDIREYDVPYHIRVAIDLSIYVGRWYEVRVGASNPSFTLRTDMEERPDLTVLAFDIETTKLPLKFPDSDIDSVMMVSYMVDGQGYLVVNRELISEDIADFEYTPTPEYEGPFTVFNEPNEKATLEKFIAHIQEIKPCIIVTFNGDYFDWPFVDKRANVNGIDIMGEVGFGPDAQDEYKSRPIIHMDAFKWVKRDSYLPQGSHGLKAVTKAKLAYDPLEINPEDMCRFASERPQALANYSVSDAVATYYLYMKYIHPFIFSLCSIIPLEPDEVLRKGSGTLCETLLMVEAFKADVIMPNKHHPPHTKFYKGKFIESETYVGGHVESLEAGVFRSNIPVDFDLDGLALDELKSGVPEALRYTLEKELEVDLSTIRNFDEVLYTLFTALFILIILLERLSLNFAGSWMVPLFFYLRVAPKRAECPLIYHLDVSAMYPNIILTNRLQPFAIVDEATCAACDFNQSGLQCQRIMDWKWRMEYIPASKPEYEHVKLHLESERFPNLDPKKASKKPQLAFYELSEAEQAKFIKMRLADLSKKIHKKSKVATVIDRTSTICMRENPFYIDTVRAFRDRRYIYKGRAVRRYLFHVLMRCTDKLKAWQSKLARATEVGERQSIKNMIVVYDSLQLAHKCILNSFYGYVMRKGARWFSMEMAGIVCLTGSAIIQKARKIVERIGKPLELDTDGIWCAFPSSFPENVVLNRINGEPDIVVSYPGAMLNVMVGNTFTNHQYHVLEDKAALRYSQRSENTIFFEVDGPYRAMILPASKEEDKVLARCLEQ</sequence>
<dbReference type="InterPro" id="IPR006172">
    <property type="entry name" value="DNA-dir_DNA_pol_B"/>
</dbReference>
<dbReference type="SUPFAM" id="SSF53098">
    <property type="entry name" value="Ribonuclease H-like"/>
    <property type="match status" value="1"/>
</dbReference>
<comment type="cofactor">
    <cofactor evidence="15">
        <name>[4Fe-4S] cluster</name>
        <dbReference type="ChEBI" id="CHEBI:49883"/>
    </cofactor>
</comment>
<evidence type="ECO:0000313" key="18">
    <source>
        <dbReference type="EMBL" id="KAJ3615579.1"/>
    </source>
</evidence>
<dbReference type="InterPro" id="IPR036397">
    <property type="entry name" value="RNaseH_sf"/>
</dbReference>
<evidence type="ECO:0000256" key="4">
    <source>
        <dbReference type="ARBA" id="ARBA00022679"/>
    </source>
</evidence>
<dbReference type="GO" id="GO:0003887">
    <property type="term" value="F:DNA-directed DNA polymerase activity"/>
    <property type="evidence" value="ECO:0007669"/>
    <property type="project" value="UniProtKB-KW"/>
</dbReference>
<evidence type="ECO:0000256" key="8">
    <source>
        <dbReference type="ARBA" id="ARBA00022771"/>
    </source>
</evidence>
<evidence type="ECO:0000256" key="10">
    <source>
        <dbReference type="ARBA" id="ARBA00022932"/>
    </source>
</evidence>
<dbReference type="GO" id="GO:0006297">
    <property type="term" value="P:nucleotide-excision repair, DNA gap filling"/>
    <property type="evidence" value="ECO:0007669"/>
    <property type="project" value="TreeGrafter"/>
</dbReference>
<comment type="similarity">
    <text evidence="2 15">Belongs to the DNA polymerase type-B family.</text>
</comment>
<dbReference type="InterPro" id="IPR043502">
    <property type="entry name" value="DNA/RNA_pol_sf"/>
</dbReference>
<dbReference type="GO" id="GO:0006272">
    <property type="term" value="P:leading strand elongation"/>
    <property type="evidence" value="ECO:0007669"/>
    <property type="project" value="TreeGrafter"/>
</dbReference>
<dbReference type="AlphaFoldDB" id="A0AA38HEC6"/>
<dbReference type="InterPro" id="IPR029703">
    <property type="entry name" value="POL2"/>
</dbReference>
<keyword evidence="11 15" id="KW-0408">Iron</keyword>
<keyword evidence="13 15" id="KW-0238">DNA-binding</keyword>
<evidence type="ECO:0000256" key="3">
    <source>
        <dbReference type="ARBA" id="ARBA00022485"/>
    </source>
</evidence>
<comment type="caution">
    <text evidence="18">The sequence shown here is derived from an EMBL/GenBank/DDBJ whole genome shotgun (WGS) entry which is preliminary data.</text>
</comment>
<dbReference type="InterPro" id="IPR006133">
    <property type="entry name" value="DNA-dir_DNA_pol_B_exonuc"/>
</dbReference>
<keyword evidence="6 15" id="KW-0235">DNA replication</keyword>
<keyword evidence="8 15" id="KW-0863">Zinc-finger</keyword>
<comment type="catalytic activity">
    <reaction evidence="15">
        <text>DNA(n) + a 2'-deoxyribonucleoside 5'-triphosphate = DNA(n+1) + diphosphate</text>
        <dbReference type="Rhea" id="RHEA:22508"/>
        <dbReference type="Rhea" id="RHEA-COMP:17339"/>
        <dbReference type="Rhea" id="RHEA-COMP:17340"/>
        <dbReference type="ChEBI" id="CHEBI:33019"/>
        <dbReference type="ChEBI" id="CHEBI:61560"/>
        <dbReference type="ChEBI" id="CHEBI:173112"/>
        <dbReference type="EC" id="2.7.7.7"/>
    </reaction>
</comment>
<dbReference type="Gene3D" id="3.90.1600.10">
    <property type="entry name" value="Palm domain of DNA polymerase"/>
    <property type="match status" value="1"/>
</dbReference>
<dbReference type="PANTHER" id="PTHR10670:SF0">
    <property type="entry name" value="DNA POLYMERASE EPSILON CATALYTIC SUBUNIT A"/>
    <property type="match status" value="1"/>
</dbReference>
<dbReference type="GO" id="GO:0008622">
    <property type="term" value="C:epsilon DNA polymerase complex"/>
    <property type="evidence" value="ECO:0007669"/>
    <property type="project" value="InterPro"/>
</dbReference>
<keyword evidence="4 15" id="KW-0808">Transferase</keyword>
<keyword evidence="7 15" id="KW-0479">Metal-binding</keyword>
<reference evidence="18" key="1">
    <citation type="journal article" date="2023" name="G3 (Bethesda)">
        <title>Whole genome assemblies of Zophobas morio and Tenebrio molitor.</title>
        <authorList>
            <person name="Kaur S."/>
            <person name="Stinson S.A."/>
            <person name="diCenzo G.C."/>
        </authorList>
    </citation>
    <scope>NUCLEOTIDE SEQUENCE</scope>
    <source>
        <strain evidence="18">QUZm001</strain>
    </source>
</reference>
<dbReference type="EC" id="2.7.7.7" evidence="15"/>
<gene>
    <name evidence="18" type="ORF">Zmor_016309</name>
</gene>
<evidence type="ECO:0000256" key="7">
    <source>
        <dbReference type="ARBA" id="ARBA00022723"/>
    </source>
</evidence>
<dbReference type="Pfam" id="PF03104">
    <property type="entry name" value="DNA_pol_B_exo1"/>
    <property type="match status" value="1"/>
</dbReference>
<evidence type="ECO:0000256" key="15">
    <source>
        <dbReference type="RuleBase" id="RU365029"/>
    </source>
</evidence>
<evidence type="ECO:0000256" key="1">
    <source>
        <dbReference type="ARBA" id="ARBA00004123"/>
    </source>
</evidence>
<keyword evidence="3 15" id="KW-0004">4Fe-4S</keyword>
<dbReference type="GO" id="GO:0008310">
    <property type="term" value="F:single-stranded DNA 3'-5' DNA exonuclease activity"/>
    <property type="evidence" value="ECO:0007669"/>
    <property type="project" value="TreeGrafter"/>
</dbReference>
<feature type="domain" description="DNA-directed DNA polymerase family B multifunctional" evidence="16">
    <location>
        <begin position="828"/>
        <end position="922"/>
    </location>
</feature>
<evidence type="ECO:0000256" key="11">
    <source>
        <dbReference type="ARBA" id="ARBA00023004"/>
    </source>
</evidence>
<dbReference type="SMART" id="SM00486">
    <property type="entry name" value="POLBc"/>
    <property type="match status" value="1"/>
</dbReference>
<dbReference type="InterPro" id="IPR023211">
    <property type="entry name" value="DNA_pol_palm_dom_sf"/>
</dbReference>
<dbReference type="InterPro" id="IPR006134">
    <property type="entry name" value="DNA-dir_DNA_pol_B_multi_dom"/>
</dbReference>
<evidence type="ECO:0000256" key="5">
    <source>
        <dbReference type="ARBA" id="ARBA00022695"/>
    </source>
</evidence>
<evidence type="ECO:0000259" key="17">
    <source>
        <dbReference type="Pfam" id="PF03104"/>
    </source>
</evidence>
<evidence type="ECO:0000256" key="9">
    <source>
        <dbReference type="ARBA" id="ARBA00022833"/>
    </source>
</evidence>
<dbReference type="GO" id="GO:0008270">
    <property type="term" value="F:zinc ion binding"/>
    <property type="evidence" value="ECO:0007669"/>
    <property type="project" value="UniProtKB-KW"/>
</dbReference>
<organism evidence="18 19">
    <name type="scientific">Zophobas morio</name>
    <dbReference type="NCBI Taxonomy" id="2755281"/>
    <lineage>
        <taxon>Eukaryota</taxon>
        <taxon>Metazoa</taxon>
        <taxon>Ecdysozoa</taxon>
        <taxon>Arthropoda</taxon>
        <taxon>Hexapoda</taxon>
        <taxon>Insecta</taxon>
        <taxon>Pterygota</taxon>
        <taxon>Neoptera</taxon>
        <taxon>Endopterygota</taxon>
        <taxon>Coleoptera</taxon>
        <taxon>Polyphaga</taxon>
        <taxon>Cucujiformia</taxon>
        <taxon>Tenebrionidae</taxon>
        <taxon>Zophobas</taxon>
    </lineage>
</organism>
<evidence type="ECO:0000256" key="13">
    <source>
        <dbReference type="ARBA" id="ARBA00023125"/>
    </source>
</evidence>
<dbReference type="EMBL" id="JALNTZ010004041">
    <property type="protein sequence ID" value="KAJ3615579.1"/>
    <property type="molecule type" value="Genomic_DNA"/>
</dbReference>
<evidence type="ECO:0000313" key="19">
    <source>
        <dbReference type="Proteomes" id="UP001168821"/>
    </source>
</evidence>
<dbReference type="Gene3D" id="3.30.420.10">
    <property type="entry name" value="Ribonuclease H-like superfamily/Ribonuclease H"/>
    <property type="match status" value="1"/>
</dbReference>
<evidence type="ECO:0000256" key="2">
    <source>
        <dbReference type="ARBA" id="ARBA00005755"/>
    </source>
</evidence>
<dbReference type="FunFam" id="3.30.420.10:FF:000010">
    <property type="entry name" value="DNA polymerase epsilon catalytic subunit"/>
    <property type="match status" value="1"/>
</dbReference>
<keyword evidence="10 15" id="KW-0239">DNA-directed DNA polymerase</keyword>
<name>A0AA38HEC6_9CUCU</name>
<dbReference type="InterPro" id="IPR012337">
    <property type="entry name" value="RNaseH-like_sf"/>
</dbReference>
<dbReference type="PANTHER" id="PTHR10670">
    <property type="entry name" value="DNA POLYMERASE EPSILON CATALYTIC SUBUNIT A"/>
    <property type="match status" value="1"/>
</dbReference>